<dbReference type="InterPro" id="IPR006076">
    <property type="entry name" value="FAD-dep_OxRdtase"/>
</dbReference>
<feature type="domain" description="FAD dependent oxidoreductase" evidence="2">
    <location>
        <begin position="11"/>
        <end position="371"/>
    </location>
</feature>
<dbReference type="Pfam" id="PF08669">
    <property type="entry name" value="GCV_T_C"/>
    <property type="match status" value="1"/>
</dbReference>
<dbReference type="InterPro" id="IPR029043">
    <property type="entry name" value="GcvT/YgfZ_C"/>
</dbReference>
<dbReference type="SUPFAM" id="SSF54373">
    <property type="entry name" value="FAD-linked reductases, C-terminal domain"/>
    <property type="match status" value="1"/>
</dbReference>
<dbReference type="SUPFAM" id="SSF101790">
    <property type="entry name" value="Aminomethyltransferase beta-barrel domain"/>
    <property type="match status" value="1"/>
</dbReference>
<dbReference type="InterPro" id="IPR028896">
    <property type="entry name" value="GcvT/YgfZ/DmdA"/>
</dbReference>
<evidence type="ECO:0000313" key="6">
    <source>
        <dbReference type="EMBL" id="CAB4779087.1"/>
    </source>
</evidence>
<dbReference type="Pfam" id="PF01571">
    <property type="entry name" value="GCV_T"/>
    <property type="match status" value="1"/>
</dbReference>
<reference evidence="6" key="1">
    <citation type="submission" date="2020-05" db="EMBL/GenBank/DDBJ databases">
        <authorList>
            <person name="Chiriac C."/>
            <person name="Salcher M."/>
            <person name="Ghai R."/>
            <person name="Kavagutti S V."/>
        </authorList>
    </citation>
    <scope>NUCLEOTIDE SEQUENCE</scope>
</reference>
<dbReference type="InterPro" id="IPR027266">
    <property type="entry name" value="TrmE/GcvT-like"/>
</dbReference>
<accession>A0A6J6W8V6</accession>
<dbReference type="SUPFAM" id="SSF51905">
    <property type="entry name" value="FAD/NAD(P)-binding domain"/>
    <property type="match status" value="1"/>
</dbReference>
<dbReference type="InterPro" id="IPR036188">
    <property type="entry name" value="FAD/NAD-bd_sf"/>
</dbReference>
<name>A0A6J6W8V6_9ZZZZ</name>
<dbReference type="SUPFAM" id="SSF103025">
    <property type="entry name" value="Folate-binding domain"/>
    <property type="match status" value="1"/>
</dbReference>
<dbReference type="Gene3D" id="3.30.9.10">
    <property type="entry name" value="D-Amino Acid Oxidase, subunit A, domain 2"/>
    <property type="match status" value="1"/>
</dbReference>
<dbReference type="Pfam" id="PF01266">
    <property type="entry name" value="DAO"/>
    <property type="match status" value="1"/>
</dbReference>
<dbReference type="InterPro" id="IPR006222">
    <property type="entry name" value="GCVT_N"/>
</dbReference>
<dbReference type="Gene3D" id="3.30.70.1400">
    <property type="entry name" value="Aminomethyltransferase beta-barrel domains"/>
    <property type="match status" value="1"/>
</dbReference>
<dbReference type="Gene3D" id="2.40.30.110">
    <property type="entry name" value="Aminomethyltransferase beta-barrel domains"/>
    <property type="match status" value="1"/>
</dbReference>
<protein>
    <submittedName>
        <fullName evidence="6">Unannotated protein</fullName>
    </submittedName>
</protein>
<sequence length="816" mass="90342">MSVTSLPSRAKIVIIGGGVGGTSVAFHLAELGERDVVLLDRSDLTSGSTFHSAGLVGQLRADPTLTKMNMHSVDLYRRLQESETPPSWRECGSIKLASTPERMEEIRRQIGWARTFGLDLHEISPAEAQDLFPLIDLEGVVGACYLPSDGQVDPSQLAQAMATGARKAGVHFFTHTRVLEIRTSAGRVSSVVTDKGEIECDVVVNCGGMYAPSIARMVGVRVPIVPMSHQYLITENFLDPTAKHLPSLRDPDNLIYFRQEVGGLLMGGYERNSRPWTADHSHFDDIPADFNGRLLPEEWDRFEEIAVNSQKRVPAMERVGVKNFINGPEGFTPDNEFCLGETEVGGFFVAAGFCAHGIAGAGGIGKVVAEWVATGEPQMDLWHMDIRRFGAAYRSPSFTLKRTQENYESYYDLHYPGEERTSARPLKTSPAYPWHAEHGAVFGEKSGWERVNYYKHHETDDLLKPYGWAGHFWSSAVATEHHATRTTAGLFDESSFAKFSVIGARAGEFLNIVCANQVVRGVGKATYTQALTTKGGIECDFTVTQTKENEFFIVTGTAFGTHDLGWLKKQRRELGFDDVILQDVTGAFACFGLWGPNAREILEKLTPHDVSNGGFPFMASREITIGDIPVRATRITYVGELGWEFYVSTEFGTTLWKLIFEAGQSLGIMACGYKAIESLRLEKGYRAWGGEINTETNPWEAGLGFAVSKKKDHFLGREALFTDRERQSRKLVALTFDDVRRVPLGNEPIRIDEEIIGRVKSGGQGYTINKGIGYAYLPLEHAQQGVKVDVEFFGEWASAAVSCEILFDAQGERLKR</sequence>
<dbReference type="PANTHER" id="PTHR43757:SF2">
    <property type="entry name" value="AMINOMETHYLTRANSFERASE, MITOCHONDRIAL"/>
    <property type="match status" value="1"/>
</dbReference>
<dbReference type="InterPro" id="IPR013977">
    <property type="entry name" value="GcvT_C"/>
</dbReference>
<dbReference type="InterPro" id="IPR032503">
    <property type="entry name" value="FAO_M"/>
</dbReference>
<dbReference type="PRINTS" id="PR00411">
    <property type="entry name" value="PNDRDTASEI"/>
</dbReference>
<gene>
    <name evidence="6" type="ORF">UFOPK2894_01076</name>
</gene>
<evidence type="ECO:0000259" key="5">
    <source>
        <dbReference type="Pfam" id="PF16350"/>
    </source>
</evidence>
<evidence type="ECO:0000259" key="3">
    <source>
        <dbReference type="Pfam" id="PF01571"/>
    </source>
</evidence>
<feature type="domain" description="GCVT N-terminal" evidence="3">
    <location>
        <begin position="432"/>
        <end position="711"/>
    </location>
</feature>
<comment type="similarity">
    <text evidence="1">Belongs to the GcvT family.</text>
</comment>
<dbReference type="PANTHER" id="PTHR43757">
    <property type="entry name" value="AMINOMETHYLTRANSFERASE"/>
    <property type="match status" value="1"/>
</dbReference>
<feature type="domain" description="Aminomethyltransferase C-terminal" evidence="4">
    <location>
        <begin position="729"/>
        <end position="808"/>
    </location>
</feature>
<dbReference type="EMBL" id="CAEZZQ010000067">
    <property type="protein sequence ID" value="CAB4779087.1"/>
    <property type="molecule type" value="Genomic_DNA"/>
</dbReference>
<organism evidence="6">
    <name type="scientific">freshwater metagenome</name>
    <dbReference type="NCBI Taxonomy" id="449393"/>
    <lineage>
        <taxon>unclassified sequences</taxon>
        <taxon>metagenomes</taxon>
        <taxon>ecological metagenomes</taxon>
    </lineage>
</organism>
<feature type="domain" description="FAD dependent oxidoreductase central" evidence="5">
    <location>
        <begin position="374"/>
        <end position="429"/>
    </location>
</feature>
<evidence type="ECO:0000259" key="4">
    <source>
        <dbReference type="Pfam" id="PF08669"/>
    </source>
</evidence>
<evidence type="ECO:0000259" key="2">
    <source>
        <dbReference type="Pfam" id="PF01266"/>
    </source>
</evidence>
<dbReference type="Gene3D" id="3.50.50.60">
    <property type="entry name" value="FAD/NAD(P)-binding domain"/>
    <property type="match status" value="1"/>
</dbReference>
<dbReference type="Pfam" id="PF16350">
    <property type="entry name" value="FAO_M"/>
    <property type="match status" value="1"/>
</dbReference>
<dbReference type="GO" id="GO:0005739">
    <property type="term" value="C:mitochondrion"/>
    <property type="evidence" value="ECO:0007669"/>
    <property type="project" value="TreeGrafter"/>
</dbReference>
<evidence type="ECO:0000256" key="1">
    <source>
        <dbReference type="ARBA" id="ARBA00008609"/>
    </source>
</evidence>
<dbReference type="AlphaFoldDB" id="A0A6J6W8V6"/>
<proteinExistence type="inferred from homology"/>
<dbReference type="Gene3D" id="3.30.1360.120">
    <property type="entry name" value="Probable tRNA modification gtpase trme, domain 1"/>
    <property type="match status" value="1"/>
</dbReference>